<dbReference type="PANTHER" id="PTHR32294">
    <property type="entry name" value="DNA POLYMERASE III SUBUNIT ALPHA"/>
    <property type="match status" value="1"/>
</dbReference>
<comment type="catalytic activity">
    <reaction evidence="14">
        <text>DNA(n) + a 2'-deoxyribonucleoside 5'-triphosphate = DNA(n+1) + diphosphate</text>
        <dbReference type="Rhea" id="RHEA:22508"/>
        <dbReference type="Rhea" id="RHEA-COMP:17339"/>
        <dbReference type="Rhea" id="RHEA-COMP:17340"/>
        <dbReference type="ChEBI" id="CHEBI:33019"/>
        <dbReference type="ChEBI" id="CHEBI:61560"/>
        <dbReference type="ChEBI" id="CHEBI:173112"/>
        <dbReference type="EC" id="2.7.7.7"/>
    </reaction>
</comment>
<dbReference type="InterPro" id="IPR011708">
    <property type="entry name" value="DNA_pol3_alpha_NTPase_dom"/>
</dbReference>
<feature type="compositionally biased region" description="Gly residues" evidence="15">
    <location>
        <begin position="80"/>
        <end position="109"/>
    </location>
</feature>
<evidence type="ECO:0000256" key="7">
    <source>
        <dbReference type="ARBA" id="ARBA00022490"/>
    </source>
</evidence>
<keyword evidence="18" id="KW-1185">Reference proteome</keyword>
<evidence type="ECO:0000256" key="4">
    <source>
        <dbReference type="ARBA" id="ARBA00012417"/>
    </source>
</evidence>
<dbReference type="Pfam" id="PF17657">
    <property type="entry name" value="DNA_pol3_finger"/>
    <property type="match status" value="1"/>
</dbReference>
<comment type="similarity">
    <text evidence="3">Belongs to the DNA polymerase type-C family. DnaE subfamily.</text>
</comment>
<feature type="domain" description="Polymerase/histidinol phosphatase N-terminal" evidence="16">
    <location>
        <begin position="5"/>
        <end position="72"/>
    </location>
</feature>
<keyword evidence="13" id="KW-0234">DNA repair</keyword>
<dbReference type="Pfam" id="PF01336">
    <property type="entry name" value="tRNA_anti-codon"/>
    <property type="match status" value="1"/>
</dbReference>
<keyword evidence="8" id="KW-0808">Transferase</keyword>
<evidence type="ECO:0000256" key="1">
    <source>
        <dbReference type="ARBA" id="ARBA00004496"/>
    </source>
</evidence>
<evidence type="ECO:0000256" key="5">
    <source>
        <dbReference type="ARBA" id="ARBA00017273"/>
    </source>
</evidence>
<comment type="caution">
    <text evidence="17">The sequence shown here is derived from an EMBL/GenBank/DDBJ whole genome shotgun (WGS) entry which is preliminary data.</text>
</comment>
<evidence type="ECO:0000256" key="10">
    <source>
        <dbReference type="ARBA" id="ARBA00022705"/>
    </source>
</evidence>
<dbReference type="Gene3D" id="3.20.20.140">
    <property type="entry name" value="Metal-dependent hydrolases"/>
    <property type="match status" value="1"/>
</dbReference>
<feature type="region of interest" description="Disordered" evidence="15">
    <location>
        <begin position="1333"/>
        <end position="1372"/>
    </location>
</feature>
<dbReference type="InterPro" id="IPR029460">
    <property type="entry name" value="DNAPol_HHH"/>
</dbReference>
<evidence type="ECO:0000256" key="12">
    <source>
        <dbReference type="ARBA" id="ARBA00022932"/>
    </source>
</evidence>
<proteinExistence type="inferred from homology"/>
<evidence type="ECO:0000256" key="2">
    <source>
        <dbReference type="ARBA" id="ARBA00007391"/>
    </source>
</evidence>
<feature type="region of interest" description="Disordered" evidence="15">
    <location>
        <begin position="186"/>
        <end position="221"/>
    </location>
</feature>
<dbReference type="PANTHER" id="PTHR32294:SF4">
    <property type="entry name" value="ERROR-PRONE DNA POLYMERASE"/>
    <property type="match status" value="1"/>
</dbReference>
<evidence type="ECO:0000256" key="13">
    <source>
        <dbReference type="ARBA" id="ARBA00023204"/>
    </source>
</evidence>
<keyword evidence="7" id="KW-0963">Cytoplasm</keyword>
<dbReference type="RefSeq" id="WP_281348903.1">
    <property type="nucleotide sequence ID" value="NZ_BAABFX010000033.1"/>
</dbReference>
<dbReference type="Pfam" id="PF02811">
    <property type="entry name" value="PHP"/>
    <property type="match status" value="1"/>
</dbReference>
<feature type="region of interest" description="Disordered" evidence="15">
    <location>
        <begin position="80"/>
        <end position="130"/>
    </location>
</feature>
<dbReference type="NCBIfam" id="TIGR00594">
    <property type="entry name" value="polc"/>
    <property type="match status" value="1"/>
</dbReference>
<dbReference type="EC" id="2.7.7.7" evidence="4"/>
<gene>
    <name evidence="17" type="primary">dnaE</name>
    <name evidence="17" type="ORF">GCM10023153_23770</name>
</gene>
<keyword evidence="10" id="KW-0235">DNA replication</keyword>
<evidence type="ECO:0000256" key="11">
    <source>
        <dbReference type="ARBA" id="ARBA00022763"/>
    </source>
</evidence>
<accession>A0ABP8JZV9</accession>
<organism evidence="17 18">
    <name type="scientific">Ornithinibacter aureus</name>
    <dbReference type="NCBI Taxonomy" id="622664"/>
    <lineage>
        <taxon>Bacteria</taxon>
        <taxon>Bacillati</taxon>
        <taxon>Actinomycetota</taxon>
        <taxon>Actinomycetes</taxon>
        <taxon>Micrococcales</taxon>
        <taxon>Intrasporangiaceae</taxon>
        <taxon>Ornithinibacter</taxon>
    </lineage>
</organism>
<keyword evidence="11" id="KW-0227">DNA damage</keyword>
<dbReference type="Proteomes" id="UP001500390">
    <property type="component" value="Unassembled WGS sequence"/>
</dbReference>
<protein>
    <recommendedName>
        <fullName evidence="6">DNA polymerase III subunit alpha</fullName>
        <ecNumber evidence="4">2.7.7.7</ecNumber>
    </recommendedName>
    <alternativeName>
        <fullName evidence="5">Error-prone DNA polymerase</fullName>
    </alternativeName>
</protein>
<dbReference type="InterPro" id="IPR041931">
    <property type="entry name" value="DNA_pol3_alpha_thumb_dom"/>
</dbReference>
<dbReference type="EMBL" id="BAABFX010000033">
    <property type="protein sequence ID" value="GAA4398653.1"/>
    <property type="molecule type" value="Genomic_DNA"/>
</dbReference>
<evidence type="ECO:0000256" key="9">
    <source>
        <dbReference type="ARBA" id="ARBA00022695"/>
    </source>
</evidence>
<keyword evidence="9" id="KW-0548">Nucleotidyltransferase</keyword>
<evidence type="ECO:0000259" key="16">
    <source>
        <dbReference type="SMART" id="SM00481"/>
    </source>
</evidence>
<feature type="compositionally biased region" description="Polar residues" evidence="15">
    <location>
        <begin position="207"/>
        <end position="218"/>
    </location>
</feature>
<dbReference type="Pfam" id="PF07733">
    <property type="entry name" value="DNA_pol3_alpha"/>
    <property type="match status" value="1"/>
</dbReference>
<dbReference type="InterPro" id="IPR003141">
    <property type="entry name" value="Pol/His_phosphatase_N"/>
</dbReference>
<dbReference type="CDD" id="cd04485">
    <property type="entry name" value="DnaE_OBF"/>
    <property type="match status" value="1"/>
</dbReference>
<dbReference type="Gene3D" id="1.10.10.1600">
    <property type="entry name" value="Bacterial DNA polymerase III alpha subunit, thumb domain"/>
    <property type="match status" value="1"/>
</dbReference>
<evidence type="ECO:0000313" key="17">
    <source>
        <dbReference type="EMBL" id="GAA4398653.1"/>
    </source>
</evidence>
<dbReference type="InterPro" id="IPR040982">
    <property type="entry name" value="DNA_pol3_finger"/>
</dbReference>
<name>A0ABP8JZV9_9MICO</name>
<dbReference type="SMART" id="SM00481">
    <property type="entry name" value="POLIIIAc"/>
    <property type="match status" value="1"/>
</dbReference>
<dbReference type="InterPro" id="IPR004365">
    <property type="entry name" value="NA-bd_OB_tRNA"/>
</dbReference>
<reference evidence="18" key="1">
    <citation type="journal article" date="2019" name="Int. J. Syst. Evol. Microbiol.">
        <title>The Global Catalogue of Microorganisms (GCM) 10K type strain sequencing project: providing services to taxonomists for standard genome sequencing and annotation.</title>
        <authorList>
            <consortium name="The Broad Institute Genomics Platform"/>
            <consortium name="The Broad Institute Genome Sequencing Center for Infectious Disease"/>
            <person name="Wu L."/>
            <person name="Ma J."/>
        </authorList>
    </citation>
    <scope>NUCLEOTIDE SEQUENCE [LARGE SCALE GENOMIC DNA]</scope>
    <source>
        <strain evidence="18">JCM 17738</strain>
    </source>
</reference>
<evidence type="ECO:0000256" key="6">
    <source>
        <dbReference type="ARBA" id="ARBA00019114"/>
    </source>
</evidence>
<evidence type="ECO:0000256" key="15">
    <source>
        <dbReference type="SAM" id="MobiDB-lite"/>
    </source>
</evidence>
<sequence length="1372" mass="146018">MDGFAHLHVASGFSMRYGASMPEDLVERAVAHGQGALALTDRDGLYGAVRFATACGRAGIDPVLGVDLAVDVGGGVTAGGSTSGGGGSAGGSSSGGGVTAGGSTWGGGARSDAVSHPPRPRTPVRGGAIVDPRRPRVTVLARGQVAGVAPGAGWAALCRLVTQTHLRGERGVPVTSRDLLATWAWGADSPGAPPHPDFVRRTDGSHTSEAGGTATTSHDVGDVLGPSRLLVLLGPDSDVGRAALAGRRDRARHLLAAWQAVLPRDALAVEVVLHGGPEGTSGCRSHAARLLSLADAAGIPAVLTAAVRHVDPDQVRTVDLLDAARRLVVLDSRHLDRVTDSGHLASTAQMHANALDVTGGDRSRADRLVAMTALVAAECTQQARPDLGIGAVHLPEAQVLGLGAADDPMAVLTQRCRDGVGRRYPGAGEAERQVVLDRLEEELAVIETLGYPTYFLTVAEVTDLIRARGVRVAARGSGAGSLVNHLLGISGVDPIRHRLLMERFCSPLRAELPDIDVDVESARRTEIYEAVLTRFGGERVTCVSMMDTYKVRHAVRDVGAALGLPPTEVDEIAKAFPHIRAKDARHAIADLPELRSRGLDSPRMAAFFDLVEALDGLPRHIALHPCGIVLSNAGLLDRTPVEASWLGFPMSQFDKDDVETLGFLKLDVLGIRMQSAMAHAVAEVERVSGERIDLDDEEQVPHEDPATYELIRTTRTLGMFQIESPGQRELIGKLGPRRFDDLIVDISLFRPGPVKSDMITPFLNSRHGWSAGRFIHPSLIPALEETEGVVVFHEQVLVIVAETTGVSLAQADEVRRSMGTPQGQVDVEAWWRPAAAARGYTAEDRDRIWEVLKSFASFGFCKAHAAAFALPTFHSAWLKTHHPAAFLAGILTHDPGMYPKRLLLDDARSFGIPVLGLDVNASTDTYRIEQVCEPTPDAGPPVESRQLAAGSTDETAIPLLSTEGESDAVESDAVEPAWQRANQPYGIRLSLADVKGISAAEVARVVAGQPYADLGDFWTRARVSRPVVERLVLAGAFDSLHGMGDGGLGRRGRVTRRDLLLHVAELERWDRGSGGPVRRSRRLPVPSIAPPREDGAAALAGLPLDVREQAAAQSQAAREVVPAGAQPTQLTLDLGDRPELVPGAGLPELTGPEKVRAELDVLGLDVSAHVVQFYDPLLRALRVTRSVDLLATRSRSRVWVAGVKVATQTPPVRSGRRVVFLTLDDSTGPADCTFFEDVQGPYADVVFHSWLLLVRGVLRRTGDRGVSIRATGAWELAGLWDAWQLGGLERVQAVIAAGEADAVARAEAARLAAIEQDAHTGRRVLVHASGFRQSPYADTRPPGLDPRSGRGAPVDALPPRKLWHASPGSSGH</sequence>
<keyword evidence="12" id="KW-0239">DNA-directed DNA polymerase</keyword>
<evidence type="ECO:0000256" key="8">
    <source>
        <dbReference type="ARBA" id="ARBA00022679"/>
    </source>
</evidence>
<dbReference type="Pfam" id="PF14579">
    <property type="entry name" value="HHH_6"/>
    <property type="match status" value="1"/>
</dbReference>
<dbReference type="CDD" id="cd07431">
    <property type="entry name" value="PHP_PolIIIA"/>
    <property type="match status" value="1"/>
</dbReference>
<dbReference type="InterPro" id="IPR004805">
    <property type="entry name" value="DnaE2/DnaE/PolC"/>
</dbReference>
<evidence type="ECO:0000256" key="14">
    <source>
        <dbReference type="ARBA" id="ARBA00049244"/>
    </source>
</evidence>
<comment type="similarity">
    <text evidence="2">Belongs to the DNA polymerase type-C family. DnaE2 subfamily.</text>
</comment>
<dbReference type="InterPro" id="IPR004013">
    <property type="entry name" value="PHP_dom"/>
</dbReference>
<feature type="compositionally biased region" description="Basic and acidic residues" evidence="15">
    <location>
        <begin position="197"/>
        <end position="206"/>
    </location>
</feature>
<evidence type="ECO:0000313" key="18">
    <source>
        <dbReference type="Proteomes" id="UP001500390"/>
    </source>
</evidence>
<comment type="subcellular location">
    <subcellularLocation>
        <location evidence="1">Cytoplasm</location>
    </subcellularLocation>
</comment>
<evidence type="ECO:0000256" key="3">
    <source>
        <dbReference type="ARBA" id="ARBA00009496"/>
    </source>
</evidence>